<organism evidence="4 5">
    <name type="scientific">Brassica napus</name>
    <name type="common">Rape</name>
    <dbReference type="NCBI Taxonomy" id="3708"/>
    <lineage>
        <taxon>Eukaryota</taxon>
        <taxon>Viridiplantae</taxon>
        <taxon>Streptophyta</taxon>
        <taxon>Embryophyta</taxon>
        <taxon>Tracheophyta</taxon>
        <taxon>Spermatophyta</taxon>
        <taxon>Magnoliopsida</taxon>
        <taxon>eudicotyledons</taxon>
        <taxon>Gunneridae</taxon>
        <taxon>Pentapetalae</taxon>
        <taxon>rosids</taxon>
        <taxon>malvids</taxon>
        <taxon>Brassicales</taxon>
        <taxon>Brassicaceae</taxon>
        <taxon>Brassiceae</taxon>
        <taxon>Brassica</taxon>
    </lineage>
</organism>
<name>A0ABQ8BRS6_BRANA</name>
<dbReference type="SUPFAM" id="SSF56112">
    <property type="entry name" value="Protein kinase-like (PK-like)"/>
    <property type="match status" value="4"/>
</dbReference>
<evidence type="ECO:0000256" key="1">
    <source>
        <dbReference type="ARBA" id="ARBA00004236"/>
    </source>
</evidence>
<accession>A0ABQ8BRS6</accession>
<keyword evidence="2" id="KW-1003">Cell membrane</keyword>
<dbReference type="InterPro" id="IPR050823">
    <property type="entry name" value="Plant_Ser_Thr_Prot_Kinase"/>
</dbReference>
<dbReference type="InterPro" id="IPR000719">
    <property type="entry name" value="Prot_kinase_dom"/>
</dbReference>
<dbReference type="Proteomes" id="UP000824890">
    <property type="component" value="Unassembled WGS sequence"/>
</dbReference>
<dbReference type="PANTHER" id="PTHR45621">
    <property type="entry name" value="OS01G0588500 PROTEIN-RELATED"/>
    <property type="match status" value="1"/>
</dbReference>
<evidence type="ECO:0000256" key="2">
    <source>
        <dbReference type="ARBA" id="ARBA00022475"/>
    </source>
</evidence>
<feature type="domain" description="Protein kinase" evidence="3">
    <location>
        <begin position="376"/>
        <end position="640"/>
    </location>
</feature>
<reference evidence="4 5" key="1">
    <citation type="submission" date="2021-05" db="EMBL/GenBank/DDBJ databases">
        <title>Genome Assembly of Synthetic Allotetraploid Brassica napus Reveals Homoeologous Exchanges between Subgenomes.</title>
        <authorList>
            <person name="Davis J.T."/>
        </authorList>
    </citation>
    <scope>NUCLEOTIDE SEQUENCE [LARGE SCALE GENOMIC DNA]</scope>
    <source>
        <strain evidence="5">cv. Da-Ae</strain>
        <tissue evidence="4">Seedling</tissue>
    </source>
</reference>
<dbReference type="InterPro" id="IPR011009">
    <property type="entry name" value="Kinase-like_dom_sf"/>
</dbReference>
<keyword evidence="5" id="KW-1185">Reference proteome</keyword>
<protein>
    <recommendedName>
        <fullName evidence="3">Protein kinase domain-containing protein</fullName>
    </recommendedName>
</protein>
<evidence type="ECO:0000259" key="3">
    <source>
        <dbReference type="PROSITE" id="PS50011"/>
    </source>
</evidence>
<keyword evidence="2" id="KW-0472">Membrane</keyword>
<dbReference type="InterPro" id="IPR001245">
    <property type="entry name" value="Ser-Thr/Tyr_kinase_cat_dom"/>
</dbReference>
<proteinExistence type="predicted"/>
<comment type="subcellular location">
    <subcellularLocation>
        <location evidence="1">Cell membrane</location>
    </subcellularLocation>
</comment>
<feature type="domain" description="Protein kinase" evidence="3">
    <location>
        <begin position="76"/>
        <end position="379"/>
    </location>
</feature>
<dbReference type="Pfam" id="PF07714">
    <property type="entry name" value="PK_Tyr_Ser-Thr"/>
    <property type="match status" value="4"/>
</dbReference>
<evidence type="ECO:0000313" key="5">
    <source>
        <dbReference type="Proteomes" id="UP000824890"/>
    </source>
</evidence>
<gene>
    <name evidence="4" type="ORF">HID58_039353</name>
</gene>
<feature type="domain" description="Protein kinase" evidence="3">
    <location>
        <begin position="660"/>
        <end position="944"/>
    </location>
</feature>
<dbReference type="Gene3D" id="1.10.510.10">
    <property type="entry name" value="Transferase(Phosphotransferase) domain 1"/>
    <property type="match status" value="4"/>
</dbReference>
<dbReference type="Gene3D" id="3.30.200.20">
    <property type="entry name" value="Phosphorylase Kinase, domain 1"/>
    <property type="match status" value="4"/>
</dbReference>
<comment type="caution">
    <text evidence="4">The sequence shown here is derived from an EMBL/GenBank/DDBJ whole genome shotgun (WGS) entry which is preliminary data.</text>
</comment>
<sequence>MGNVLKPLTEDPLSFAYEPLLSSPSWFTYLCFKSIFTYSNNIKIRRSICIKVDKENEDLRVFSVTELKKATNNFRKERVVDEEDGSVRTFYKGSIDDTSSRTKKRISVFVMECLQDSLEAIEAWKEEVKSLGEHSHPNIVTFLGYCCEDKKSLLVFEYLHQGTLDHHINGKKEVLSWETRVKIAIGIAKGVAFLHSFYNSSLYFELRMHNIMLDEEYNAKLFYLETDKKCLENCLTIYGHRYMPHECLVSDEDLLAHLLALRNGAKKLEKNKSLDVRETRPFLFTEIIDPRLEGDYPVNAAMQMGTLIQRCTKCLPTRPSMQQPCKQQHPSYLYEPLINTPLLEEAENENLRVFSVKELKKATKKFKKERVVEGEDTYVQTFYKGNINQTTSAPSKTKTRIDVSVMEGLLYTPHGLEEWKISKEEAESLGEIFHPNLVKLLGYCSEDNRSLLVFEYLGKEKEETLSWDTRVKIAIGIAQGVAFLHSIKNSPLHQELRMHNIMLDEQYNAKLLYLDSKKQFWPIGWTFVGTIYMSLEYLEAATLGMETDVYTFGVILLELFTGSKEISIYLKRLRTRTILFAEIIDPRLGSHYPVNAATKMGKLIQRCTKDNWKKRPLTSSPFSINNGKCSKASHRRSSFICLPSSPQPTIVTELKKATKNFKKDSVVQGEDGSVRTFYKGSIDDTTSRTKTRISVSVMECVQDSLEAIEAWKEEVKSLGKHSHPNIVKFLGYCCEDKKSLLVFEYLHKGTLDHHFQGKNEVLSWVKIAIGIAQGVAFLHSIKNSSLYLELRRHNIMLDEEYNAKLFYLETDKKCLEKGLRVVRGIKYMPPERLRTGRFEMDSDVFTFGMILLELFTGLKGALLPPLIALRDGSKKLEDESLDIRTRPFLFNDRIDPRLEGDYPVTAAMQMGTIIQRCTEDRPTRPSMQQVLDVLNHIAEIHSSFLSLSFPTMMMPAFSLLRSLVGRRQSSLGDSSFNGGGKFSLGYECILGLSADFGPHLPFFGAWPTKLMIFGGFTDVYDLCALPYIYFMKKLLVGSPSHVPCSIPFPYLLSMKGEDFSVSTGKCSSFYTVLLSCVAVCTGPEDASETTSVYLVGENWVSTSLVTNFRLSDFVVKLLSTHSSFALNSLSSSHEDLSILALFAYRVVEGEDTYVQTFYKGYINETTSKLPVSVMEGLVYSQKSLEDWKISKEEAESLGDISHPNLVKLLGYCCEDNRSLLVFEYLQNESLEHHIYQKEEALRWGTRVKIASGIAQGVAFIHSIKNSPLNQEFRLHNILLDEQYNAKLLYLDSKKQSWPEDWTFAETIYKSPENMFADILGMETDVYIFGVILLELFTVILTSLNHFRTTSFLFTELIDPRLGSDYPVTAATNMGTLIRICTVGDWKKRPLMQQIADVLNSVMFRVFVWIPRAGNSEADLLAKQALNLVSSGLAIPLRFFQSPSTELQLFVEICVRLRHSDQLVFCIVSPVLSLGDFRFQILDHILHVRDSRVQQTLLLFARFEGCNRKLQLMIQVPQILVDTFKIRCLIELFLKRTNFFTQCRILSAQQNQFLLSFSQTLFQPFSLRHEKVAEPPVAAIKLVQSRLLINELRLQVGFPFKRAA</sequence>
<dbReference type="EMBL" id="JAGKQM010000010">
    <property type="protein sequence ID" value="KAH0907526.1"/>
    <property type="molecule type" value="Genomic_DNA"/>
</dbReference>
<evidence type="ECO:0000313" key="4">
    <source>
        <dbReference type="EMBL" id="KAH0907526.1"/>
    </source>
</evidence>
<dbReference type="PROSITE" id="PS50011">
    <property type="entry name" value="PROTEIN_KINASE_DOM"/>
    <property type="match status" value="4"/>
</dbReference>
<feature type="domain" description="Protein kinase" evidence="3">
    <location>
        <begin position="1142"/>
        <end position="1402"/>
    </location>
</feature>